<feature type="compositionally biased region" description="Low complexity" evidence="1">
    <location>
        <begin position="543"/>
        <end position="565"/>
    </location>
</feature>
<dbReference type="PANTHER" id="PTHR43628:SF11">
    <property type="entry name" value="PROTEIN DSF2"/>
    <property type="match status" value="1"/>
</dbReference>
<dbReference type="Proteomes" id="UP000799766">
    <property type="component" value="Unassembled WGS sequence"/>
</dbReference>
<feature type="region of interest" description="Disordered" evidence="1">
    <location>
        <begin position="1"/>
        <end position="45"/>
    </location>
</feature>
<feature type="compositionally biased region" description="Basic and acidic residues" evidence="1">
    <location>
        <begin position="188"/>
        <end position="197"/>
    </location>
</feature>
<dbReference type="PANTHER" id="PTHR43628">
    <property type="entry name" value="ACTIVATOR OF C KINASE PROTEIN 1-RELATED"/>
    <property type="match status" value="1"/>
</dbReference>
<dbReference type="InterPro" id="IPR052945">
    <property type="entry name" value="Mitotic_Regulator"/>
</dbReference>
<reference evidence="2" key="1">
    <citation type="journal article" date="2020" name="Stud. Mycol.">
        <title>101 Dothideomycetes genomes: a test case for predicting lifestyles and emergence of pathogens.</title>
        <authorList>
            <person name="Haridas S."/>
            <person name="Albert R."/>
            <person name="Binder M."/>
            <person name="Bloem J."/>
            <person name="Labutti K."/>
            <person name="Salamov A."/>
            <person name="Andreopoulos B."/>
            <person name="Baker S."/>
            <person name="Barry K."/>
            <person name="Bills G."/>
            <person name="Bluhm B."/>
            <person name="Cannon C."/>
            <person name="Castanera R."/>
            <person name="Culley D."/>
            <person name="Daum C."/>
            <person name="Ezra D."/>
            <person name="Gonzalez J."/>
            <person name="Henrissat B."/>
            <person name="Kuo A."/>
            <person name="Liang C."/>
            <person name="Lipzen A."/>
            <person name="Lutzoni F."/>
            <person name="Magnuson J."/>
            <person name="Mondo S."/>
            <person name="Nolan M."/>
            <person name="Ohm R."/>
            <person name="Pangilinan J."/>
            <person name="Park H.-J."/>
            <person name="Ramirez L."/>
            <person name="Alfaro M."/>
            <person name="Sun H."/>
            <person name="Tritt A."/>
            <person name="Yoshinaga Y."/>
            <person name="Zwiers L.-H."/>
            <person name="Turgeon B."/>
            <person name="Goodwin S."/>
            <person name="Spatafora J."/>
            <person name="Crous P."/>
            <person name="Grigoriev I."/>
        </authorList>
    </citation>
    <scope>NUCLEOTIDE SEQUENCE</scope>
    <source>
        <strain evidence="2">ATCC 16933</strain>
    </source>
</reference>
<evidence type="ECO:0008006" key="4">
    <source>
        <dbReference type="Google" id="ProtNLM"/>
    </source>
</evidence>
<dbReference type="Gene3D" id="1.25.40.10">
    <property type="entry name" value="Tetratricopeptide repeat domain"/>
    <property type="match status" value="1"/>
</dbReference>
<keyword evidence="3" id="KW-1185">Reference proteome</keyword>
<proteinExistence type="predicted"/>
<dbReference type="InterPro" id="IPR011990">
    <property type="entry name" value="TPR-like_helical_dom_sf"/>
</dbReference>
<dbReference type="EMBL" id="MU001674">
    <property type="protein sequence ID" value="KAF2459704.1"/>
    <property type="molecule type" value="Genomic_DNA"/>
</dbReference>
<feature type="compositionally biased region" description="Polar residues" evidence="1">
    <location>
        <begin position="277"/>
        <end position="300"/>
    </location>
</feature>
<feature type="compositionally biased region" description="Polar residues" evidence="1">
    <location>
        <begin position="396"/>
        <end position="413"/>
    </location>
</feature>
<feature type="region of interest" description="Disordered" evidence="1">
    <location>
        <begin position="764"/>
        <end position="807"/>
    </location>
</feature>
<feature type="region of interest" description="Disordered" evidence="1">
    <location>
        <begin position="448"/>
        <end position="584"/>
    </location>
</feature>
<dbReference type="InterPro" id="IPR006597">
    <property type="entry name" value="Sel1-like"/>
</dbReference>
<feature type="compositionally biased region" description="Low complexity" evidence="1">
    <location>
        <begin position="265"/>
        <end position="276"/>
    </location>
</feature>
<dbReference type="SMART" id="SM00671">
    <property type="entry name" value="SEL1"/>
    <property type="match status" value="3"/>
</dbReference>
<feature type="compositionally biased region" description="Low complexity" evidence="1">
    <location>
        <begin position="15"/>
        <end position="35"/>
    </location>
</feature>
<feature type="compositionally biased region" description="Polar residues" evidence="1">
    <location>
        <begin position="239"/>
        <end position="252"/>
    </location>
</feature>
<feature type="compositionally biased region" description="Basic residues" evidence="1">
    <location>
        <begin position="791"/>
        <end position="800"/>
    </location>
</feature>
<dbReference type="GO" id="GO:0010972">
    <property type="term" value="P:negative regulation of G2/M transition of mitotic cell cycle"/>
    <property type="evidence" value="ECO:0007669"/>
    <property type="project" value="TreeGrafter"/>
</dbReference>
<dbReference type="GO" id="GO:0032153">
    <property type="term" value="C:cell division site"/>
    <property type="evidence" value="ECO:0007669"/>
    <property type="project" value="TreeGrafter"/>
</dbReference>
<sequence>MTGNRPNFINLRANSEGPPASSSSSLLSSGDLPSPRTGEVPPALSPLDAFAFQGRLLARRFEQPSRDGRRLSRLPATTVASEFEKARPSYLRSASAGSGAETPPSARDDGTSTRLPFAADEPDHVDPARPKSVYPLIQSDDGPFGGSQPSVPFQPELSRVEEGLTPPSTQPEEPRHQVNDYFAIPRAHSPEQIDSRVEQSAAGDQTPHPPAGVQRTITIDSVASSAYSQHSSLAPPRTSPSLNRSPRASPTVRSVPGDSSDDVDGLSLGGSLYSLPQRQLSTTNTSVSRSHSPYSPQSHSVPDAPPRSPSVCSEYSVGGTTRLPRPPHFNFSRPLSRASRPSFDAPSLEAPSRQASGDSGSGLRPSFDLPGGAPSRQDSADSPVTPFPNDFAHTPISMNSEEYFNDSDASVGTGNMPAPSYIYSKYSLPRGRILQRESISAAEFLGPHFQQWDVAPSRKMPMRSAPTSGARPPSPPSPPRPRTTRTDTGMPAAGTALGTPPLGVDTLRPKTTDAAPHPGFTRSHSHAPPRSPREASGHKPTGSSPSMHSSSNATIKPSSASISSSIPPPVPTSLDPDMTPEDHLDRGIERHEAGALQESTYHFRLAAKAGLPTAMLLYALACRHGWGMRRDMAEGVLWLRRAVDCAGGELADDEEGRNKAATGANVLEHRTHRAQFALGVYELGVSYMNGWGIQQDKALAVRCFEIAGGWGDADALAEAGFCYTEGIGVKKDLKKAARLYRAAEAKGMSMAGNSWIYKDKYMDDADSTRSGRSGRSGKKAAEKKSRDKSRTRTIFGRKKAAAASASP</sequence>
<name>A0A6A6P769_9PEZI</name>
<protein>
    <recommendedName>
        <fullName evidence="4">HCP-like protein</fullName>
    </recommendedName>
</protein>
<organism evidence="2 3">
    <name type="scientific">Lineolata rhizophorae</name>
    <dbReference type="NCBI Taxonomy" id="578093"/>
    <lineage>
        <taxon>Eukaryota</taxon>
        <taxon>Fungi</taxon>
        <taxon>Dikarya</taxon>
        <taxon>Ascomycota</taxon>
        <taxon>Pezizomycotina</taxon>
        <taxon>Dothideomycetes</taxon>
        <taxon>Dothideomycetes incertae sedis</taxon>
        <taxon>Lineolatales</taxon>
        <taxon>Lineolataceae</taxon>
        <taxon>Lineolata</taxon>
    </lineage>
</organism>
<evidence type="ECO:0000313" key="3">
    <source>
        <dbReference type="Proteomes" id="UP000799766"/>
    </source>
</evidence>
<dbReference type="AlphaFoldDB" id="A0A6A6P769"/>
<feature type="region of interest" description="Disordered" evidence="1">
    <location>
        <begin position="61"/>
        <end position="418"/>
    </location>
</feature>
<dbReference type="SUPFAM" id="SSF81901">
    <property type="entry name" value="HCP-like"/>
    <property type="match status" value="1"/>
</dbReference>
<evidence type="ECO:0000313" key="2">
    <source>
        <dbReference type="EMBL" id="KAF2459704.1"/>
    </source>
</evidence>
<evidence type="ECO:0000256" key="1">
    <source>
        <dbReference type="SAM" id="MobiDB-lite"/>
    </source>
</evidence>
<dbReference type="OrthoDB" id="2384430at2759"/>
<dbReference type="Pfam" id="PF08238">
    <property type="entry name" value="Sel1"/>
    <property type="match status" value="3"/>
</dbReference>
<feature type="compositionally biased region" description="Basic and acidic residues" evidence="1">
    <location>
        <begin position="779"/>
        <end position="790"/>
    </location>
</feature>
<gene>
    <name evidence="2" type="ORF">BDY21DRAFT_369669</name>
</gene>
<feature type="compositionally biased region" description="Low complexity" evidence="1">
    <location>
        <begin position="221"/>
        <end position="234"/>
    </location>
</feature>
<feature type="compositionally biased region" description="Pro residues" evidence="1">
    <location>
        <begin position="472"/>
        <end position="481"/>
    </location>
</feature>
<accession>A0A6A6P769</accession>
<feature type="compositionally biased region" description="Basic and acidic residues" evidence="1">
    <location>
        <begin position="61"/>
        <end position="70"/>
    </location>
</feature>